<dbReference type="Pfam" id="PF11697">
    <property type="entry name" value="DUF3293"/>
    <property type="match status" value="1"/>
</dbReference>
<dbReference type="EMBL" id="RIZI01000169">
    <property type="protein sequence ID" value="RNF61470.1"/>
    <property type="molecule type" value="Genomic_DNA"/>
</dbReference>
<name>A0A3M8R4H9_9PROT</name>
<reference evidence="1" key="1">
    <citation type="submission" date="2018-10" db="EMBL/GenBank/DDBJ databases">
        <title>Acidithiobacillus sulfuriphilus sp. nov.: an extremely acidophilic sulfur-oxidizing chemolithotroph isolated from a neutral pH environment.</title>
        <authorList>
            <person name="Falagan C."/>
            <person name="Moya-Beltran A."/>
            <person name="Quatrini R."/>
            <person name="Johnson D.B."/>
        </authorList>
    </citation>
    <scope>NUCLEOTIDE SEQUENCE [LARGE SCALE GENOMIC DNA]</scope>
    <source>
        <strain evidence="1">CJ-2</strain>
    </source>
</reference>
<comment type="caution">
    <text evidence="1">The sequence shown here is derived from an EMBL/GenBank/DDBJ whole genome shotgun (WGS) entry which is preliminary data.</text>
</comment>
<dbReference type="AlphaFoldDB" id="A0A3M8R4H9"/>
<evidence type="ECO:0000313" key="1">
    <source>
        <dbReference type="EMBL" id="RNF61470.1"/>
    </source>
</evidence>
<protein>
    <submittedName>
        <fullName evidence="1">DUF3293 domain-containing protein</fullName>
    </submittedName>
</protein>
<dbReference type="InterPro" id="IPR021710">
    <property type="entry name" value="DUF3293"/>
</dbReference>
<accession>A0A3M8R4H9</accession>
<proteinExistence type="predicted"/>
<sequence length="185" mass="20994">MVRNTPLRFWSIISRPRAQPSAAAWTILCGVSPWGKVRCEPWPGDAVDALGVVYLASVYGWRKRGGRCHWQQVGEAAQGRRLAIITAWNPGSMPTSAWQNRRRQGALRAALRKHQKIFWPAWGGLGIWWEEALALPDISCPEACDWAVRFRQNAFLWLDGRRTWLVFVGQSGAGRRHHAPRSTRS</sequence>
<organism evidence="1">
    <name type="scientific">Acidithiobacillus sulfuriphilus</name>
    <dbReference type="NCBI Taxonomy" id="1867749"/>
    <lineage>
        <taxon>Bacteria</taxon>
        <taxon>Pseudomonadati</taxon>
        <taxon>Pseudomonadota</taxon>
        <taxon>Acidithiobacillia</taxon>
        <taxon>Acidithiobacillales</taxon>
        <taxon>Acidithiobacillaceae</taxon>
        <taxon>Acidithiobacillus</taxon>
    </lineage>
</organism>
<gene>
    <name evidence="1" type="ORF">EC580_08360</name>
</gene>